<evidence type="ECO:0000256" key="10">
    <source>
        <dbReference type="ARBA" id="ARBA00022801"/>
    </source>
</evidence>
<evidence type="ECO:0000259" key="17">
    <source>
        <dbReference type="Pfam" id="PF05881"/>
    </source>
</evidence>
<dbReference type="Pfam" id="PF05881">
    <property type="entry name" value="CNPase"/>
    <property type="match status" value="1"/>
</dbReference>
<feature type="signal peptide" evidence="16">
    <location>
        <begin position="1"/>
        <end position="29"/>
    </location>
</feature>
<name>A0AAD9QLX4_ACRCE</name>
<evidence type="ECO:0000256" key="4">
    <source>
        <dbReference type="ARBA" id="ARBA00008662"/>
    </source>
</evidence>
<keyword evidence="11" id="KW-0694">RNA-binding</keyword>
<evidence type="ECO:0000256" key="6">
    <source>
        <dbReference type="ARBA" id="ARBA00012317"/>
    </source>
</evidence>
<dbReference type="Gene3D" id="2.10.80.10">
    <property type="entry name" value="Lipase, subunit A"/>
    <property type="match status" value="1"/>
</dbReference>
<reference evidence="18" key="1">
    <citation type="journal article" date="2023" name="G3 (Bethesda)">
        <title>Whole genome assembly and annotation of the endangered Caribbean coral Acropora cervicornis.</title>
        <authorList>
            <person name="Selwyn J.D."/>
            <person name="Vollmer S.V."/>
        </authorList>
    </citation>
    <scope>NUCLEOTIDE SEQUENCE</scope>
    <source>
        <strain evidence="18">K2</strain>
    </source>
</reference>
<keyword evidence="14" id="KW-0636">Prenylation</keyword>
<comment type="subunit">
    <text evidence="5">Exists as monomers and homodimers.</text>
</comment>
<dbReference type="GO" id="GO:0004113">
    <property type="term" value="F:2',3'-cyclic-nucleotide 3'-phosphodiesterase activity"/>
    <property type="evidence" value="ECO:0007669"/>
    <property type="project" value="UniProtKB-EC"/>
</dbReference>
<dbReference type="InterPro" id="IPR008431">
    <property type="entry name" value="CNPase"/>
</dbReference>
<dbReference type="Gene3D" id="3.90.1740.10">
    <property type="entry name" value="2',3'-cyclic nucleotide 3'-phosphodiesterase superfamily"/>
    <property type="match status" value="1"/>
</dbReference>
<keyword evidence="12" id="KW-0472">Membrane</keyword>
<evidence type="ECO:0000256" key="1">
    <source>
        <dbReference type="ARBA" id="ARBA00000610"/>
    </source>
</evidence>
<keyword evidence="8" id="KW-0488">Methylation</keyword>
<evidence type="ECO:0000256" key="5">
    <source>
        <dbReference type="ARBA" id="ARBA00011781"/>
    </source>
</evidence>
<dbReference type="Pfam" id="PF13671">
    <property type="entry name" value="AAA_33"/>
    <property type="match status" value="1"/>
</dbReference>
<comment type="catalytic activity">
    <reaction evidence="1">
        <text>a nucleoside 2',3'-cyclic phosphate + H2O = a nucleoside 2'-phosphate + H(+)</text>
        <dbReference type="Rhea" id="RHEA:14489"/>
        <dbReference type="ChEBI" id="CHEBI:15377"/>
        <dbReference type="ChEBI" id="CHEBI:15378"/>
        <dbReference type="ChEBI" id="CHEBI:66954"/>
        <dbReference type="ChEBI" id="CHEBI:78552"/>
        <dbReference type="EC" id="3.1.4.37"/>
    </reaction>
</comment>
<keyword evidence="19" id="KW-1185">Reference proteome</keyword>
<evidence type="ECO:0000256" key="7">
    <source>
        <dbReference type="ARBA" id="ARBA00014478"/>
    </source>
</evidence>
<proteinExistence type="inferred from homology"/>
<gene>
    <name evidence="18" type="ORF">P5673_012619</name>
</gene>
<comment type="function">
    <text evidence="15">Catalyzes the formation of 2'-nucleotide products from 2',3'-cyclic substrates. May participate in RNA metabolism in the myelinating cell, CNP is the third most abundant protein in central nervous system myelin.</text>
</comment>
<dbReference type="GO" id="GO:0005737">
    <property type="term" value="C:cytoplasm"/>
    <property type="evidence" value="ECO:0007669"/>
    <property type="project" value="TreeGrafter"/>
</dbReference>
<dbReference type="GO" id="GO:0009214">
    <property type="term" value="P:cyclic nucleotide catabolic process"/>
    <property type="evidence" value="ECO:0007669"/>
    <property type="project" value="InterPro"/>
</dbReference>
<reference evidence="18" key="2">
    <citation type="journal article" date="2023" name="Science">
        <title>Genomic signatures of disease resistance in endangered staghorn corals.</title>
        <authorList>
            <person name="Vollmer S.V."/>
            <person name="Selwyn J.D."/>
            <person name="Despard B.A."/>
            <person name="Roesel C.L."/>
        </authorList>
    </citation>
    <scope>NUCLEOTIDE SEQUENCE</scope>
    <source>
        <strain evidence="18">K2</strain>
    </source>
</reference>
<keyword evidence="13" id="KW-0449">Lipoprotein</keyword>
<dbReference type="PANTHER" id="PTHR10156">
    <property type="entry name" value="2',3'-CYCLIC-NUCLEOTIDE 3'-PHOSPHODIESTERASE"/>
    <property type="match status" value="1"/>
</dbReference>
<accession>A0AAD9QLX4</accession>
<evidence type="ECO:0000256" key="12">
    <source>
        <dbReference type="ARBA" id="ARBA00023136"/>
    </source>
</evidence>
<dbReference type="InterPro" id="IPR009097">
    <property type="entry name" value="Cyclic_Pdiesterase"/>
</dbReference>
<comment type="caution">
    <text evidence="18">The sequence shown here is derived from an EMBL/GenBank/DDBJ whole genome shotgun (WGS) entry which is preliminary data.</text>
</comment>
<dbReference type="PANTHER" id="PTHR10156:SF0">
    <property type="entry name" value="2',3'-CYCLIC-NUCLEOTIDE 3'-PHOSPHODIESTERASE"/>
    <property type="match status" value="1"/>
</dbReference>
<dbReference type="EC" id="3.1.4.37" evidence="6"/>
<evidence type="ECO:0000256" key="14">
    <source>
        <dbReference type="ARBA" id="ARBA00023289"/>
    </source>
</evidence>
<dbReference type="SUPFAM" id="SSF52540">
    <property type="entry name" value="P-loop containing nucleoside triphosphate hydrolases"/>
    <property type="match status" value="1"/>
</dbReference>
<dbReference type="GO" id="GO:0016020">
    <property type="term" value="C:membrane"/>
    <property type="evidence" value="ECO:0007669"/>
    <property type="project" value="UniProtKB-SubCell"/>
</dbReference>
<dbReference type="GO" id="GO:0003723">
    <property type="term" value="F:RNA binding"/>
    <property type="evidence" value="ECO:0007669"/>
    <property type="project" value="UniProtKB-KW"/>
</dbReference>
<evidence type="ECO:0000256" key="9">
    <source>
        <dbReference type="ARBA" id="ARBA00022553"/>
    </source>
</evidence>
<comment type="subcellular location">
    <subcellularLocation>
        <location evidence="2">Melanosome</location>
    </subcellularLocation>
    <subcellularLocation>
        <location evidence="3">Membrane</location>
        <topology evidence="3">Lipid-anchor</topology>
    </subcellularLocation>
</comment>
<protein>
    <recommendedName>
        <fullName evidence="7">2',3'-cyclic-nucleotide 3'-phosphodiesterase</fullName>
        <ecNumber evidence="6">3.1.4.37</ecNumber>
    </recommendedName>
</protein>
<evidence type="ECO:0000313" key="18">
    <source>
        <dbReference type="EMBL" id="KAK2563652.1"/>
    </source>
</evidence>
<keyword evidence="16" id="KW-0732">Signal</keyword>
<feature type="chain" id="PRO_5042223959" description="2',3'-cyclic-nucleotide 3'-phosphodiesterase" evidence="16">
    <location>
        <begin position="30"/>
        <end position="668"/>
    </location>
</feature>
<evidence type="ECO:0000313" key="19">
    <source>
        <dbReference type="Proteomes" id="UP001249851"/>
    </source>
</evidence>
<dbReference type="SUPFAM" id="SSF55144">
    <property type="entry name" value="LigT-like"/>
    <property type="match status" value="1"/>
</dbReference>
<keyword evidence="10" id="KW-0378">Hydrolase</keyword>
<evidence type="ECO:0000256" key="3">
    <source>
        <dbReference type="ARBA" id="ARBA00004635"/>
    </source>
</evidence>
<dbReference type="Proteomes" id="UP001249851">
    <property type="component" value="Unassembled WGS sequence"/>
</dbReference>
<feature type="domain" description="Cyclic nucleotide phosphodiesterase catalytic" evidence="17">
    <location>
        <begin position="423"/>
        <end position="668"/>
    </location>
</feature>
<dbReference type="InterPro" id="IPR047325">
    <property type="entry name" value="CNPase_cat"/>
</dbReference>
<evidence type="ECO:0000256" key="11">
    <source>
        <dbReference type="ARBA" id="ARBA00022884"/>
    </source>
</evidence>
<evidence type="ECO:0000256" key="8">
    <source>
        <dbReference type="ARBA" id="ARBA00022481"/>
    </source>
</evidence>
<dbReference type="Gene3D" id="3.40.50.300">
    <property type="entry name" value="P-loop containing nucleotide triphosphate hydrolases"/>
    <property type="match status" value="1"/>
</dbReference>
<comment type="similarity">
    <text evidence="4">Belongs to the 2H phosphoesterase superfamily. CNPase family.</text>
</comment>
<sequence length="668" mass="76567">MLRKIEFLLLFRCLFRLFILNGMNNATACMETFGKFSEASKRSDLTSTSNLKEFARIKDEGTTESRRPEKNEFHEDMLKLGASSSSKKVKQLSTKRALYRAVLERRLKQEILKRQMIAPGYYEAECSEKKPCKEGMYCNILYCEKCHKLNVACNSNEQCCKGLVCTFGRCEKKSKGDPGTFCEKDSDCKDACCVLEPTINSHLAICKPMLEEYHQCAAVLYRKIWVGEKPDCGPCKPGLECVQKGVCGSHEEEEKGDDANPLNFPFLTDGRCIQFIKNSKVIFILRGLPGSGKSTVAKQIKQVYGDLALICSADDFRMTDSGEYFWKPEDYDMSHLKCEEKARQACNNERPVIIMDDTNIRKELLYWYMIDAARSYDYFVVFVEPKTTWRYNISDLMLKTHHQVSKEILEEMWSKFDQIIAKYYGWFLSENGVQTLKDRMFEMIDECCETITPSFKDDFQKVDNGQDGDLRSQHTSSDTILSTLPCLEYIQDKLHVTAFYNKREQANEAHEYVSLSAVRDALGSVGRMVIIAWTITPRTITARVKLNSQQIELYDHQDYLSHEELSASSQTCPQTSDYSTRPLAYTDLILKPTLGKGDTAHITLSRRSDVTAVRGRFDLRDLIGLELANEGYEEHQLSQGVARRYNDGIWAVYLDEPVIVDVLFTGYY</sequence>
<dbReference type="EMBL" id="JARQWQ010000024">
    <property type="protein sequence ID" value="KAK2563652.1"/>
    <property type="molecule type" value="Genomic_DNA"/>
</dbReference>
<evidence type="ECO:0000256" key="2">
    <source>
        <dbReference type="ARBA" id="ARBA00004223"/>
    </source>
</evidence>
<keyword evidence="9" id="KW-0597">Phosphoprotein</keyword>
<evidence type="ECO:0000256" key="16">
    <source>
        <dbReference type="SAM" id="SignalP"/>
    </source>
</evidence>
<organism evidence="18 19">
    <name type="scientific">Acropora cervicornis</name>
    <name type="common">Staghorn coral</name>
    <dbReference type="NCBI Taxonomy" id="6130"/>
    <lineage>
        <taxon>Eukaryota</taxon>
        <taxon>Metazoa</taxon>
        <taxon>Cnidaria</taxon>
        <taxon>Anthozoa</taxon>
        <taxon>Hexacorallia</taxon>
        <taxon>Scleractinia</taxon>
        <taxon>Astrocoeniina</taxon>
        <taxon>Acroporidae</taxon>
        <taxon>Acropora</taxon>
    </lineage>
</organism>
<evidence type="ECO:0000256" key="13">
    <source>
        <dbReference type="ARBA" id="ARBA00023288"/>
    </source>
</evidence>
<dbReference type="InterPro" id="IPR027417">
    <property type="entry name" value="P-loop_NTPase"/>
</dbReference>
<dbReference type="AlphaFoldDB" id="A0AAD9QLX4"/>
<evidence type="ECO:0000256" key="15">
    <source>
        <dbReference type="ARBA" id="ARBA00045937"/>
    </source>
</evidence>